<dbReference type="EMBL" id="BJMM01000010">
    <property type="protein sequence ID" value="GEB50078.1"/>
    <property type="molecule type" value="Genomic_DNA"/>
</dbReference>
<dbReference type="Pfam" id="PF12697">
    <property type="entry name" value="Abhydrolase_6"/>
    <property type="match status" value="1"/>
</dbReference>
<dbReference type="InterPro" id="IPR029058">
    <property type="entry name" value="AB_hydrolase_fold"/>
</dbReference>
<keyword evidence="2" id="KW-0223">Dioxygenase</keyword>
<organism evidence="2 3">
    <name type="scientific">Streptomyces cacaoi</name>
    <dbReference type="NCBI Taxonomy" id="1898"/>
    <lineage>
        <taxon>Bacteria</taxon>
        <taxon>Bacillati</taxon>
        <taxon>Actinomycetota</taxon>
        <taxon>Actinomycetes</taxon>
        <taxon>Kitasatosporales</taxon>
        <taxon>Streptomycetaceae</taxon>
        <taxon>Streptomyces</taxon>
    </lineage>
</organism>
<dbReference type="Gene3D" id="1.10.210.20">
    <property type="match status" value="1"/>
</dbReference>
<proteinExistence type="predicted"/>
<evidence type="ECO:0000313" key="2">
    <source>
        <dbReference type="EMBL" id="GEB50078.1"/>
    </source>
</evidence>
<dbReference type="SUPFAM" id="SSF53474">
    <property type="entry name" value="alpha/beta-Hydrolases"/>
    <property type="match status" value="1"/>
</dbReference>
<dbReference type="Gene3D" id="3.40.50.1820">
    <property type="entry name" value="alpha/beta hydrolase"/>
    <property type="match status" value="1"/>
</dbReference>
<feature type="domain" description="AB hydrolase-1" evidence="1">
    <location>
        <begin position="35"/>
        <end position="268"/>
    </location>
</feature>
<dbReference type="InterPro" id="IPR050228">
    <property type="entry name" value="Carboxylesterase_BioH"/>
</dbReference>
<gene>
    <name evidence="2" type="ORF">SCA03_26290</name>
</gene>
<protein>
    <submittedName>
        <fullName evidence="2">Putative dioxygenase</fullName>
    </submittedName>
</protein>
<keyword evidence="3" id="KW-1185">Reference proteome</keyword>
<evidence type="ECO:0000313" key="3">
    <source>
        <dbReference type="Proteomes" id="UP000319210"/>
    </source>
</evidence>
<comment type="caution">
    <text evidence="2">The sequence shown here is derived from an EMBL/GenBank/DDBJ whole genome shotgun (WGS) entry which is preliminary data.</text>
</comment>
<accession>A0A4Y3R077</accession>
<dbReference type="GO" id="GO:0051213">
    <property type="term" value="F:dioxygenase activity"/>
    <property type="evidence" value="ECO:0007669"/>
    <property type="project" value="UniProtKB-KW"/>
</dbReference>
<dbReference type="AlphaFoldDB" id="A0A4Y3R077"/>
<keyword evidence="2" id="KW-0560">Oxidoreductase</keyword>
<dbReference type="InterPro" id="IPR000073">
    <property type="entry name" value="AB_hydrolase_1"/>
</dbReference>
<name>A0A4Y3R077_STRCI</name>
<dbReference type="Proteomes" id="UP000319210">
    <property type="component" value="Unassembled WGS sequence"/>
</dbReference>
<sequence>MHTDMTAMNSTRLNGHSLDFDVTEAADARPGAPDLLLLSGWCQDHRLFDPVLPLLAAGHRVIRMDWRGHGRERTVDGDFGVREMADDAVALLDELGVGRVVPVSTSHGGWANVETADRLGTARVPGLVVIDWLMLPATPGFLADLRTSQDTATWRAGRQNLFDIWLGDADCPAVAHHLEAEMGSFDHEMWARSCRVIEDAYTTWGSPLERMAALRERRPVTHLFSQPGEEPYLDAQREFAARQPWFTPHRLGGPTHFPTLDSPAAVAERIAAFCAELP</sequence>
<dbReference type="PANTHER" id="PTHR43194:SF2">
    <property type="entry name" value="PEROXISOMAL MEMBRANE PROTEIN LPX1"/>
    <property type="match status" value="1"/>
</dbReference>
<dbReference type="PANTHER" id="PTHR43194">
    <property type="entry name" value="HYDROLASE ALPHA/BETA FOLD FAMILY"/>
    <property type="match status" value="1"/>
</dbReference>
<evidence type="ECO:0000259" key="1">
    <source>
        <dbReference type="Pfam" id="PF12697"/>
    </source>
</evidence>
<reference evidence="2 3" key="1">
    <citation type="submission" date="2019-06" db="EMBL/GenBank/DDBJ databases">
        <title>Whole genome shotgun sequence of Streptomyces cacaoi subsp. cacaoi NBRC 12748.</title>
        <authorList>
            <person name="Hosoyama A."/>
            <person name="Uohara A."/>
            <person name="Ohji S."/>
            <person name="Ichikawa N."/>
        </authorList>
    </citation>
    <scope>NUCLEOTIDE SEQUENCE [LARGE SCALE GENOMIC DNA]</scope>
    <source>
        <strain evidence="2 3">NBRC 12748</strain>
    </source>
</reference>